<dbReference type="Proteomes" id="UP000036261">
    <property type="component" value="Unassembled WGS sequence"/>
</dbReference>
<evidence type="ECO:0000313" key="1">
    <source>
        <dbReference type="EMBL" id="KMQ64778.1"/>
    </source>
</evidence>
<evidence type="ECO:0008006" key="3">
    <source>
        <dbReference type="Google" id="ProtNLM"/>
    </source>
</evidence>
<protein>
    <recommendedName>
        <fullName evidence="3">Tetratricopeptide repeat protein</fullName>
    </recommendedName>
</protein>
<proteinExistence type="predicted"/>
<name>A0A0J7IEA5_9FLAO</name>
<organism evidence="1 2">
    <name type="scientific">Chryseobacterium angstadtii</name>
    <dbReference type="NCBI Taxonomy" id="558151"/>
    <lineage>
        <taxon>Bacteria</taxon>
        <taxon>Pseudomonadati</taxon>
        <taxon>Bacteroidota</taxon>
        <taxon>Flavobacteriia</taxon>
        <taxon>Flavobacteriales</taxon>
        <taxon>Weeksellaceae</taxon>
        <taxon>Chryseobacterium group</taxon>
        <taxon>Chryseobacterium</taxon>
    </lineage>
</organism>
<comment type="caution">
    <text evidence="1">The sequence shown here is derived from an EMBL/GenBank/DDBJ whole genome shotgun (WGS) entry which is preliminary data.</text>
</comment>
<dbReference type="AlphaFoldDB" id="A0A0J7IEA5"/>
<evidence type="ECO:0000313" key="2">
    <source>
        <dbReference type="Proteomes" id="UP000036261"/>
    </source>
</evidence>
<sequence length="238" mass="27388">MITKKIISFIFLFTLHTLSFSQESKEKQLMAEIQVLDPDAIGDKEIKKINGIIAECKKMDYKDCLAFSYAVMANIYFRDNDKIKALAYINKIDDEKLIYSGTSSNILYYVKNTQSTIYQDAGKYMAALKKLDEMPQDIKDNPCINYRVQLKKGTVHDETKNAKEAFISFKEAYRLSKVCRSHPDYFPPNQRNRISETYAATPYLATAFLQINKLDSAKIYISEALKDIEVLRKTGSFN</sequence>
<dbReference type="EMBL" id="LFND01000003">
    <property type="protein sequence ID" value="KMQ64778.1"/>
    <property type="molecule type" value="Genomic_DNA"/>
</dbReference>
<dbReference type="RefSeq" id="WP_048506713.1">
    <property type="nucleotide sequence ID" value="NZ_LFND01000003.1"/>
</dbReference>
<dbReference type="InterPro" id="IPR011990">
    <property type="entry name" value="TPR-like_helical_dom_sf"/>
</dbReference>
<dbReference type="Gene3D" id="1.25.40.10">
    <property type="entry name" value="Tetratricopeptide repeat domain"/>
    <property type="match status" value="1"/>
</dbReference>
<dbReference type="SUPFAM" id="SSF48452">
    <property type="entry name" value="TPR-like"/>
    <property type="match status" value="1"/>
</dbReference>
<dbReference type="PATRIC" id="fig|558151.6.peg.2354"/>
<accession>A0A0J7IEA5</accession>
<keyword evidence="2" id="KW-1185">Reference proteome</keyword>
<dbReference type="STRING" id="558151.ACM46_11135"/>
<reference evidence="1 2" key="1">
    <citation type="journal article" date="2013" name="Int. J. Syst. Evol. Microbiol.">
        <title>Chryseobacterium angstadtii sp. nov., isolated from a newt tank.</title>
        <authorList>
            <person name="Kirk K.E."/>
            <person name="Hoffman J.A."/>
            <person name="Smith K.A."/>
            <person name="Strahan B.L."/>
            <person name="Failor K.C."/>
            <person name="Krebs J.E."/>
            <person name="Gale A.N."/>
            <person name="Do T.D."/>
            <person name="Sontag T.C."/>
            <person name="Batties A.M."/>
            <person name="Mistiszyn K."/>
            <person name="Newman J.D."/>
        </authorList>
    </citation>
    <scope>NUCLEOTIDE SEQUENCE [LARGE SCALE GENOMIC DNA]</scope>
    <source>
        <strain evidence="1 2">KM</strain>
    </source>
</reference>
<gene>
    <name evidence="1" type="ORF">ACM46_11135</name>
</gene>
<dbReference type="OrthoDB" id="1017207at2"/>